<dbReference type="InterPro" id="IPR013103">
    <property type="entry name" value="RVT_2"/>
</dbReference>
<gene>
    <name evidence="2" type="ORF">PM001_LOCUS32666</name>
</gene>
<proteinExistence type="predicted"/>
<sequence>MLFVALCVDDLVLASNNDELLKSTNKALGDRFDMTDMKKLKYFLGMEVDQNATVCRDE</sequence>
<dbReference type="Pfam" id="PF07727">
    <property type="entry name" value="RVT_2"/>
    <property type="match status" value="1"/>
</dbReference>
<dbReference type="Proteomes" id="UP001162060">
    <property type="component" value="Unassembled WGS sequence"/>
</dbReference>
<dbReference type="EMBL" id="CAKLBY020000378">
    <property type="protein sequence ID" value="CAK7947516.1"/>
    <property type="molecule type" value="Genomic_DNA"/>
</dbReference>
<evidence type="ECO:0000313" key="2">
    <source>
        <dbReference type="EMBL" id="CAK7947516.1"/>
    </source>
</evidence>
<dbReference type="AlphaFoldDB" id="A0AAV1VMJ5"/>
<comment type="caution">
    <text evidence="2">The sequence shown here is derived from an EMBL/GenBank/DDBJ whole genome shotgun (WGS) entry which is preliminary data.</text>
</comment>
<organism evidence="2 3">
    <name type="scientific">Peronospora matthiolae</name>
    <dbReference type="NCBI Taxonomy" id="2874970"/>
    <lineage>
        <taxon>Eukaryota</taxon>
        <taxon>Sar</taxon>
        <taxon>Stramenopiles</taxon>
        <taxon>Oomycota</taxon>
        <taxon>Peronosporomycetes</taxon>
        <taxon>Peronosporales</taxon>
        <taxon>Peronosporaceae</taxon>
        <taxon>Peronospora</taxon>
    </lineage>
</organism>
<reference evidence="2" key="1">
    <citation type="submission" date="2024-01" db="EMBL/GenBank/DDBJ databases">
        <authorList>
            <person name="Webb A."/>
        </authorList>
    </citation>
    <scope>NUCLEOTIDE SEQUENCE</scope>
    <source>
        <strain evidence="2">Pm1</strain>
    </source>
</reference>
<accession>A0AAV1VMJ5</accession>
<feature type="domain" description="Reverse transcriptase Ty1/copia-type" evidence="1">
    <location>
        <begin position="2"/>
        <end position="55"/>
    </location>
</feature>
<protein>
    <recommendedName>
        <fullName evidence="1">Reverse transcriptase Ty1/copia-type domain-containing protein</fullName>
    </recommendedName>
</protein>
<evidence type="ECO:0000313" key="3">
    <source>
        <dbReference type="Proteomes" id="UP001162060"/>
    </source>
</evidence>
<name>A0AAV1VMJ5_9STRA</name>
<evidence type="ECO:0000259" key="1">
    <source>
        <dbReference type="Pfam" id="PF07727"/>
    </source>
</evidence>